<comment type="caution">
    <text evidence="7">The sequence shown here is derived from an EMBL/GenBank/DDBJ whole genome shotgun (WGS) entry which is preliminary data.</text>
</comment>
<comment type="similarity">
    <text evidence="1">Belongs to the glycosyl hydrolase 20 family.</text>
</comment>
<dbReference type="RefSeq" id="WP_284244682.1">
    <property type="nucleotide sequence ID" value="NZ_BSST01000001.1"/>
</dbReference>
<keyword evidence="3" id="KW-0326">Glycosidase</keyword>
<keyword evidence="8" id="KW-1185">Reference proteome</keyword>
<dbReference type="PRINTS" id="PR00738">
    <property type="entry name" value="GLHYDRLASE20"/>
</dbReference>
<evidence type="ECO:0000313" key="8">
    <source>
        <dbReference type="Proteomes" id="UP001157186"/>
    </source>
</evidence>
<gene>
    <name evidence="7" type="ORF">tinsulaeT_21510</name>
</gene>
<dbReference type="PANTHER" id="PTHR22600">
    <property type="entry name" value="BETA-HEXOSAMINIDASE"/>
    <property type="match status" value="1"/>
</dbReference>
<name>A0ABQ6GVW8_9GAMM</name>
<feature type="domain" description="Glycoside hydrolase family 20 catalytic" evidence="5">
    <location>
        <begin position="553"/>
        <end position="596"/>
    </location>
</feature>
<dbReference type="InterPro" id="IPR025705">
    <property type="entry name" value="Beta_hexosaminidase_sua/sub"/>
</dbReference>
<reference evidence="7 8" key="1">
    <citation type="submission" date="2023-03" db="EMBL/GenBank/DDBJ databases">
        <title>Draft genome sequence of Thalassotalea insulae KCTC 62186T.</title>
        <authorList>
            <person name="Sawabe T."/>
        </authorList>
    </citation>
    <scope>NUCLEOTIDE SEQUENCE [LARGE SCALE GENOMIC DNA]</scope>
    <source>
        <strain evidence="7 8">KCTC 62186</strain>
    </source>
</reference>
<protein>
    <recommendedName>
        <fullName evidence="4">N-acetyl-beta-glucosaminidase</fullName>
    </recommendedName>
</protein>
<evidence type="ECO:0000256" key="4">
    <source>
        <dbReference type="ARBA" id="ARBA00033000"/>
    </source>
</evidence>
<dbReference type="SUPFAM" id="SSF51445">
    <property type="entry name" value="(Trans)glycosidases"/>
    <property type="match status" value="1"/>
</dbReference>
<dbReference type="InterPro" id="IPR029018">
    <property type="entry name" value="Hex-like_dom2"/>
</dbReference>
<dbReference type="InterPro" id="IPR017853">
    <property type="entry name" value="GH"/>
</dbReference>
<evidence type="ECO:0000256" key="1">
    <source>
        <dbReference type="ARBA" id="ARBA00006285"/>
    </source>
</evidence>
<evidence type="ECO:0000256" key="2">
    <source>
        <dbReference type="ARBA" id="ARBA00022801"/>
    </source>
</evidence>
<dbReference type="Gene3D" id="3.30.379.10">
    <property type="entry name" value="Chitobiase/beta-hexosaminidase domain 2-like"/>
    <property type="match status" value="1"/>
</dbReference>
<organism evidence="7 8">
    <name type="scientific">Thalassotalea insulae</name>
    <dbReference type="NCBI Taxonomy" id="2056778"/>
    <lineage>
        <taxon>Bacteria</taxon>
        <taxon>Pseudomonadati</taxon>
        <taxon>Pseudomonadota</taxon>
        <taxon>Gammaproteobacteria</taxon>
        <taxon>Alteromonadales</taxon>
        <taxon>Colwelliaceae</taxon>
        <taxon>Thalassotalea</taxon>
    </lineage>
</organism>
<feature type="domain" description="Beta-hexosaminidase bacterial type N-terminal" evidence="6">
    <location>
        <begin position="26"/>
        <end position="162"/>
    </location>
</feature>
<dbReference type="Proteomes" id="UP001157186">
    <property type="component" value="Unassembled WGS sequence"/>
</dbReference>
<dbReference type="EMBL" id="BSST01000001">
    <property type="protein sequence ID" value="GLX78811.1"/>
    <property type="molecule type" value="Genomic_DNA"/>
</dbReference>
<dbReference type="Pfam" id="PF02838">
    <property type="entry name" value="Glyco_hydro_20b"/>
    <property type="match status" value="1"/>
</dbReference>
<evidence type="ECO:0000259" key="6">
    <source>
        <dbReference type="Pfam" id="PF02838"/>
    </source>
</evidence>
<dbReference type="SUPFAM" id="SSF55545">
    <property type="entry name" value="beta-N-acetylhexosaminidase-like domain"/>
    <property type="match status" value="1"/>
</dbReference>
<dbReference type="InterPro" id="IPR015882">
    <property type="entry name" value="HEX_bac_N"/>
</dbReference>
<dbReference type="Gene3D" id="3.20.20.80">
    <property type="entry name" value="Glycosidases"/>
    <property type="match status" value="2"/>
</dbReference>
<proteinExistence type="inferred from homology"/>
<dbReference type="Pfam" id="PF00728">
    <property type="entry name" value="Glyco_hydro_20"/>
    <property type="match status" value="2"/>
</dbReference>
<evidence type="ECO:0000259" key="5">
    <source>
        <dbReference type="Pfam" id="PF00728"/>
    </source>
</evidence>
<feature type="domain" description="Glycoside hydrolase family 20 catalytic" evidence="5">
    <location>
        <begin position="166"/>
        <end position="421"/>
    </location>
</feature>
<dbReference type="PANTHER" id="PTHR22600:SF21">
    <property type="entry name" value="BETA-HEXOSAMINIDASE A"/>
    <property type="match status" value="1"/>
</dbReference>
<dbReference type="InterPro" id="IPR015883">
    <property type="entry name" value="Glyco_hydro_20_cat"/>
</dbReference>
<keyword evidence="2" id="KW-0378">Hydrolase</keyword>
<evidence type="ECO:0000256" key="3">
    <source>
        <dbReference type="ARBA" id="ARBA00023295"/>
    </source>
</evidence>
<accession>A0ABQ6GVW8</accession>
<sequence length="803" mass="91337">MLQRIIILLVLGAFCLMTQAKAEQLALMPYPLSLQQSAGHYSLSTQLEVKITGMSQQRQLFVNRQLNSFLTDYGIELTSATNTSDSADSKLVIAVNLAKAVDYQLPQLGVDESYLLKIDDNGIHIRAANDFGALQAIATLKQLIWSARDDSNIKLPYVTINDMPRFPWRGLLIDSVRHFISVDAIKRQLNGMAAAKLNVFHWHLTDDQGWRVESKSYPKLQQLASDGLYYSQQEIKEIVAYASELGIRVVPEFDLPGHASAIAVAYPELMTRNKPYHMEDNWGVFEPLLDPSNPKTYQFIEAIVAEFSALFPDTYLHIGGDEVNPVQWQQSSAVQQYMQANNLLDSAQLQAHFNQKVQQILAKYHKKMMGWDEIFHPKLARDIMVQSWRGMESLTEIAQAGYQGLLSTGFYIDQPQPTSFHYRNDPVNHDIQLVSPLPEDKVEAWQFSMPRIKGSEVKGKLVLIKRNGYLIHGYVKLNDNHYQKVVLDRRLALTKSQINFSLDSWMGPTRGEFELSAGELLTGRMLIGNSHYSVTGTRLAEFDFAEVKLLPSLNAEQATNILGGEATLWTELVTEHNLDLRIWPRVFAIAERFWSKKSLTNSDNMYQRLVAINEFADSIGLLQLKQQQKGFNSLVFPNTDITPLFMLAQQLEPASYYTRHHLKFRQGLYHQRASLNQFVDFLPVESLQLVQMKQQLKHFQHGNIQGLQQVVDIMRQWHSYFPAVVKLVKRNPKLSSLTPVVQDARAINTIGLTIAQSCLAGVKIRNSEVRRVKNTLQQLHSQVREISLASGLFVEQVLEVCRQ</sequence>
<evidence type="ECO:0000313" key="7">
    <source>
        <dbReference type="EMBL" id="GLX78811.1"/>
    </source>
</evidence>